<organism evidence="3 4">
    <name type="scientific">Flavilitoribacter nigricans (strain ATCC 23147 / DSM 23189 / NBRC 102662 / NCIMB 1420 / SS-2)</name>
    <name type="common">Lewinella nigricans</name>
    <dbReference type="NCBI Taxonomy" id="1122177"/>
    <lineage>
        <taxon>Bacteria</taxon>
        <taxon>Pseudomonadati</taxon>
        <taxon>Bacteroidota</taxon>
        <taxon>Saprospiria</taxon>
        <taxon>Saprospirales</taxon>
        <taxon>Lewinellaceae</taxon>
        <taxon>Flavilitoribacter</taxon>
    </lineage>
</organism>
<dbReference type="AlphaFoldDB" id="A0A2D0N557"/>
<feature type="domain" description="AMP-activated protein kinase glycogen-binding" evidence="2">
    <location>
        <begin position="164"/>
        <end position="237"/>
    </location>
</feature>
<dbReference type="CDD" id="cd02859">
    <property type="entry name" value="E_set_AMPKbeta_like_N"/>
    <property type="match status" value="2"/>
</dbReference>
<comment type="similarity">
    <text evidence="1">Belongs to the 5'-AMP-activated protein kinase beta subunit family.</text>
</comment>
<dbReference type="SUPFAM" id="SSF81296">
    <property type="entry name" value="E set domains"/>
    <property type="match status" value="3"/>
</dbReference>
<name>A0A2D0N557_FLAN2</name>
<accession>A0A2D0N557</accession>
<dbReference type="OrthoDB" id="5451596at2"/>
<evidence type="ECO:0000256" key="1">
    <source>
        <dbReference type="ARBA" id="ARBA00010926"/>
    </source>
</evidence>
<dbReference type="PANTHER" id="PTHR10343:SF84">
    <property type="entry name" value="5'-AMP-ACTIVATED PROTEIN KINASE SUBUNIT BETA-1"/>
    <property type="match status" value="1"/>
</dbReference>
<sequence length="319" mass="37646">MKSWFKKIGHLLWVLAFSSIGYLANAQIYFFEEDEVVFEFDSRIYAKADAENKLNKLDFADLKINEVVISGNFNDWSEDGWRMKKLGRYKFQLRKPIESFDDPFTWEFKFLVNGEYWIEPLPGSAKQKVLSNDFWEETFNLTFNKIDPDENGNTLFQLDGYEWAEEMILAGSFNNWNEHYLKMQKVAGGWQVRIELPPGRYEYKFIADGNWLHDPANPEKVRNEHNTFNSVLQVKKAITFRLRDYPDARKVILAGTFNKWNEQDLKMARQDGMWTITLNLTGGKHLYKFIVDGEWMTDPANHLKETDRHGYVNSVLMVR</sequence>
<dbReference type="Proteomes" id="UP000223913">
    <property type="component" value="Unassembled WGS sequence"/>
</dbReference>
<dbReference type="InterPro" id="IPR014756">
    <property type="entry name" value="Ig_E-set"/>
</dbReference>
<comment type="caution">
    <text evidence="3">The sequence shown here is derived from an EMBL/GenBank/DDBJ whole genome shotgun (WGS) entry which is preliminary data.</text>
</comment>
<gene>
    <name evidence="3" type="ORF">CRP01_25595</name>
</gene>
<dbReference type="Gene3D" id="2.60.40.10">
    <property type="entry name" value="Immunoglobulins"/>
    <property type="match status" value="3"/>
</dbReference>
<evidence type="ECO:0000313" key="3">
    <source>
        <dbReference type="EMBL" id="PHN03635.1"/>
    </source>
</evidence>
<proteinExistence type="inferred from homology"/>
<dbReference type="RefSeq" id="WP_099152962.1">
    <property type="nucleotide sequence ID" value="NZ_PDUD01000030.1"/>
</dbReference>
<evidence type="ECO:0000313" key="4">
    <source>
        <dbReference type="Proteomes" id="UP000223913"/>
    </source>
</evidence>
<reference evidence="3 4" key="1">
    <citation type="submission" date="2017-10" db="EMBL/GenBank/DDBJ databases">
        <title>The draft genome sequence of Lewinella nigricans NBRC 102662.</title>
        <authorList>
            <person name="Wang K."/>
        </authorList>
    </citation>
    <scope>NUCLEOTIDE SEQUENCE [LARGE SCALE GENOMIC DNA]</scope>
    <source>
        <strain evidence="3 4">NBRC 102662</strain>
    </source>
</reference>
<dbReference type="EMBL" id="PDUD01000030">
    <property type="protein sequence ID" value="PHN03635.1"/>
    <property type="molecule type" value="Genomic_DNA"/>
</dbReference>
<feature type="domain" description="AMP-activated protein kinase glycogen-binding" evidence="2">
    <location>
        <begin position="247"/>
        <end position="318"/>
    </location>
</feature>
<evidence type="ECO:0000259" key="2">
    <source>
        <dbReference type="Pfam" id="PF16561"/>
    </source>
</evidence>
<dbReference type="InterPro" id="IPR032640">
    <property type="entry name" value="AMPK1_CBM"/>
</dbReference>
<keyword evidence="4" id="KW-1185">Reference proteome</keyword>
<protein>
    <recommendedName>
        <fullName evidence="2">AMP-activated protein kinase glycogen-binding domain-containing protein</fullName>
    </recommendedName>
</protein>
<dbReference type="PANTHER" id="PTHR10343">
    <property type="entry name" value="5'-AMP-ACTIVATED PROTEIN KINASE , BETA SUBUNIT"/>
    <property type="match status" value="1"/>
</dbReference>
<dbReference type="InterPro" id="IPR013783">
    <property type="entry name" value="Ig-like_fold"/>
</dbReference>
<dbReference type="Pfam" id="PF16561">
    <property type="entry name" value="AMPK1_CBM"/>
    <property type="match status" value="2"/>
</dbReference>
<dbReference type="InterPro" id="IPR050827">
    <property type="entry name" value="CRP1_MDG1_kinase"/>
</dbReference>